<gene>
    <name evidence="4" type="ORF">PGQ11_012986</name>
</gene>
<feature type="region of interest" description="Disordered" evidence="2">
    <location>
        <begin position="828"/>
        <end position="849"/>
    </location>
</feature>
<dbReference type="Pfam" id="PF24883">
    <property type="entry name" value="NPHP3_N"/>
    <property type="match status" value="1"/>
</dbReference>
<keyword evidence="1" id="KW-0677">Repeat</keyword>
<evidence type="ECO:0000256" key="1">
    <source>
        <dbReference type="ARBA" id="ARBA00022737"/>
    </source>
</evidence>
<name>A0ABR2I3W3_9PEZI</name>
<dbReference type="EMBL" id="JAPCWZ010000007">
    <property type="protein sequence ID" value="KAK8857074.1"/>
    <property type="molecule type" value="Genomic_DNA"/>
</dbReference>
<proteinExistence type="predicted"/>
<protein>
    <submittedName>
        <fullName evidence="4">Ankyrin repeat protein</fullName>
    </submittedName>
</protein>
<keyword evidence="5" id="KW-1185">Reference proteome</keyword>
<dbReference type="PANTHER" id="PTHR10039:SF16">
    <property type="entry name" value="GPI INOSITOL-DEACYLASE"/>
    <property type="match status" value="1"/>
</dbReference>
<dbReference type="InterPro" id="IPR056884">
    <property type="entry name" value="NPHP3-like_N"/>
</dbReference>
<accession>A0ABR2I3W3</accession>
<evidence type="ECO:0000313" key="4">
    <source>
        <dbReference type="EMBL" id="KAK8857074.1"/>
    </source>
</evidence>
<reference evidence="4 5" key="1">
    <citation type="journal article" date="2024" name="IMA Fungus">
        <title>Apiospora arundinis, a panoply of carbohydrate-active enzymes and secondary metabolites.</title>
        <authorList>
            <person name="Sorensen T."/>
            <person name="Petersen C."/>
            <person name="Muurmann A.T."/>
            <person name="Christiansen J.V."/>
            <person name="Brundto M.L."/>
            <person name="Overgaard C.K."/>
            <person name="Boysen A.T."/>
            <person name="Wollenberg R.D."/>
            <person name="Larsen T.O."/>
            <person name="Sorensen J.L."/>
            <person name="Nielsen K.L."/>
            <person name="Sondergaard T.E."/>
        </authorList>
    </citation>
    <scope>NUCLEOTIDE SEQUENCE [LARGE SCALE GENOMIC DNA]</scope>
    <source>
        <strain evidence="4 5">AAU 773</strain>
    </source>
</reference>
<organism evidence="4 5">
    <name type="scientific">Apiospora arundinis</name>
    <dbReference type="NCBI Taxonomy" id="335852"/>
    <lineage>
        <taxon>Eukaryota</taxon>
        <taxon>Fungi</taxon>
        <taxon>Dikarya</taxon>
        <taxon>Ascomycota</taxon>
        <taxon>Pezizomycotina</taxon>
        <taxon>Sordariomycetes</taxon>
        <taxon>Xylariomycetidae</taxon>
        <taxon>Amphisphaeriales</taxon>
        <taxon>Apiosporaceae</taxon>
        <taxon>Apiospora</taxon>
    </lineage>
</organism>
<comment type="caution">
    <text evidence="4">The sequence shown here is derived from an EMBL/GenBank/DDBJ whole genome shotgun (WGS) entry which is preliminary data.</text>
</comment>
<evidence type="ECO:0000313" key="5">
    <source>
        <dbReference type="Proteomes" id="UP001390339"/>
    </source>
</evidence>
<dbReference type="PANTHER" id="PTHR10039">
    <property type="entry name" value="AMELOGENIN"/>
    <property type="match status" value="1"/>
</dbReference>
<evidence type="ECO:0000259" key="3">
    <source>
        <dbReference type="Pfam" id="PF24883"/>
    </source>
</evidence>
<dbReference type="InterPro" id="IPR027417">
    <property type="entry name" value="P-loop_NTPase"/>
</dbReference>
<dbReference type="SUPFAM" id="SSF52540">
    <property type="entry name" value="P-loop containing nucleoside triphosphate hydrolases"/>
    <property type="match status" value="1"/>
</dbReference>
<evidence type="ECO:0000256" key="2">
    <source>
        <dbReference type="SAM" id="MobiDB-lite"/>
    </source>
</evidence>
<dbReference type="Proteomes" id="UP001390339">
    <property type="component" value="Unassembled WGS sequence"/>
</dbReference>
<feature type="domain" description="Nephrocystin 3-like N-terminal" evidence="3">
    <location>
        <begin position="217"/>
        <end position="383"/>
    </location>
</feature>
<sequence length="971" mass="110727">MASSINIGGLVVGVLSLTDTVVMRGYTIIGRYRGAPQDYINISAELSLLVNDLRALKASIQCHGSTISDEQTKLLKDTLRLCWGHVNELKKMLDLDADPQIELTPFMVDIEMGGQQQQPPPPAPWTKAGWILKKDKALQILQQLKSQRENIHMFLQIGLVQGVQEMRVDVNNVNRNVHVVAAQLSDAQMREFRRWWTTLMEEIRDMHRDKTSNQEPNTCRWITMEPDLVNWLQGGTATVATMLNSPRFLWVWGIPGSGKTVMASFLIDQVGSAIGQKNCAYYYCLHSRGKDETVDFLRCIIKELQLSADFIPENIQQRFHEDVRPTEEDMLESLVHLAEKLGRICIVVDAIDESQNRGHIARVLHKIGTCNKFWKISLLVTSRDETDIREIFTQQSPRCVEIPMSGAGVKQDMRKIARRELGKIQGWNEAMTTRVENELVDRAQGMFRWLVCQLDLVKRLDQEAICDEQYIMQQIRSFPEDLFGTYERILTQIKDTDREFARIALALLCNPRTPITSAEILVEVSLYKVPLGNINAFNVDRLRNVCSCLVTVTRRKDTRLPTKFNSPEVPVAHKVVLAHYTVKEYLFSRHAAEGKASLFALSEDFLRIVDLVAFFRALQRFGYRANALTSRKNLVHPSDEYALAVTEGALSQRRLELMGNAELVDLVWQSLKPTSQHAAYLRQVSGIKATMRKEFPLWEKLLFGIDARPMGQCRNQIEVLLNLMLLGWPEMARKYIEESPDFRNLGRRQDEIWTTTFSIDSKNYETLLGYVVRTRNGAFLDLFIDKKAFFDCESEVLFDLLQSLSDSGDDGDLAFSMFKKVLQYGANANPKPFPRNRQPGSGAQEEPSPEQFAFTPLQIAIMHLEPEWVEVLLYWNANVDGCGIEGGYIPKAFAGDRKDDHLTGDFLSTSGLKKPLEICEIIRPEWASDNNKNQVQTARRDIRNALKRWIERVPDETRPQTGSVDNPQVVS</sequence>
<dbReference type="Gene3D" id="3.40.50.300">
    <property type="entry name" value="P-loop containing nucleotide triphosphate hydrolases"/>
    <property type="match status" value="1"/>
</dbReference>